<comment type="caution">
    <text evidence="2">The sequence shown here is derived from an EMBL/GenBank/DDBJ whole genome shotgun (WGS) entry which is preliminary data.</text>
</comment>
<dbReference type="SUPFAM" id="SSF53098">
    <property type="entry name" value="Ribonuclease H-like"/>
    <property type="match status" value="1"/>
</dbReference>
<gene>
    <name evidence="2" type="ORF">OLEA9_A094327</name>
</gene>
<proteinExistence type="predicted"/>
<dbReference type="InterPro" id="IPR002156">
    <property type="entry name" value="RNaseH_domain"/>
</dbReference>
<dbReference type="AlphaFoldDB" id="A0A8S0Q412"/>
<dbReference type="InterPro" id="IPR053151">
    <property type="entry name" value="RNase_H-like"/>
</dbReference>
<dbReference type="InterPro" id="IPR036397">
    <property type="entry name" value="RNaseH_sf"/>
</dbReference>
<dbReference type="PROSITE" id="PS50879">
    <property type="entry name" value="RNASE_H_1"/>
    <property type="match status" value="1"/>
</dbReference>
<organism evidence="2 3">
    <name type="scientific">Olea europaea subsp. europaea</name>
    <dbReference type="NCBI Taxonomy" id="158383"/>
    <lineage>
        <taxon>Eukaryota</taxon>
        <taxon>Viridiplantae</taxon>
        <taxon>Streptophyta</taxon>
        <taxon>Embryophyta</taxon>
        <taxon>Tracheophyta</taxon>
        <taxon>Spermatophyta</taxon>
        <taxon>Magnoliopsida</taxon>
        <taxon>eudicotyledons</taxon>
        <taxon>Gunneridae</taxon>
        <taxon>Pentapetalae</taxon>
        <taxon>asterids</taxon>
        <taxon>lamiids</taxon>
        <taxon>Lamiales</taxon>
        <taxon>Oleaceae</taxon>
        <taxon>Oleeae</taxon>
        <taxon>Olea</taxon>
    </lineage>
</organism>
<reference evidence="2 3" key="1">
    <citation type="submission" date="2019-12" db="EMBL/GenBank/DDBJ databases">
        <authorList>
            <person name="Alioto T."/>
            <person name="Alioto T."/>
            <person name="Gomez Garrido J."/>
        </authorList>
    </citation>
    <scope>NUCLEOTIDE SEQUENCE [LARGE SCALE GENOMIC DNA]</scope>
</reference>
<accession>A0A8S0Q412</accession>
<evidence type="ECO:0000259" key="1">
    <source>
        <dbReference type="PROSITE" id="PS50879"/>
    </source>
</evidence>
<dbReference type="GO" id="GO:0004523">
    <property type="term" value="F:RNA-DNA hybrid ribonuclease activity"/>
    <property type="evidence" value="ECO:0007669"/>
    <property type="project" value="InterPro"/>
</dbReference>
<dbReference type="Proteomes" id="UP000594638">
    <property type="component" value="Unassembled WGS sequence"/>
</dbReference>
<evidence type="ECO:0000313" key="2">
    <source>
        <dbReference type="EMBL" id="CAA2960925.1"/>
    </source>
</evidence>
<dbReference type="Gene3D" id="3.30.420.10">
    <property type="entry name" value="Ribonuclease H-like superfamily/Ribonuclease H"/>
    <property type="match status" value="1"/>
</dbReference>
<name>A0A8S0Q412_OLEEU</name>
<feature type="domain" description="RNase H type-1" evidence="1">
    <location>
        <begin position="224"/>
        <end position="270"/>
    </location>
</feature>
<dbReference type="EMBL" id="CACTIH010000469">
    <property type="protein sequence ID" value="CAA2960925.1"/>
    <property type="molecule type" value="Genomic_DNA"/>
</dbReference>
<dbReference type="PANTHER" id="PTHR47723">
    <property type="entry name" value="OS05G0353850 PROTEIN"/>
    <property type="match status" value="1"/>
</dbReference>
<dbReference type="Gramene" id="OE9A094327T1">
    <property type="protein sequence ID" value="OE9A094327C1"/>
    <property type="gene ID" value="OE9A094327"/>
</dbReference>
<protein>
    <submittedName>
        <fullName evidence="2">Ribonuclease h</fullName>
    </submittedName>
</protein>
<dbReference type="InterPro" id="IPR012337">
    <property type="entry name" value="RNaseH-like_sf"/>
</dbReference>
<sequence>MEEGEPSKNNLPLDHISTEYHVTDEDVEIMIGKIGNKITIEQQMTHSTEESEIVTEVLKEPGDLPKAPDFNEEETESFEHIVVEHQNECLTLEENTGNETPLQEFGDYRDILQQEIFIRHVKEAIQVEVGITEEPIQEMNGTAQPPSQMELNDYQPDVSAELLQQRKSAMTCTIGGDLEDEHGKMAQVESTTSQFQRKKKVVLLSEIRKPLKKVRKFVRWIPPLPTWVKLNTDGCCIGNPGNCGGGGVIKADKGEFICAFHTFYGHGTNT</sequence>
<dbReference type="PANTHER" id="PTHR47723:SF19">
    <property type="entry name" value="POLYNUCLEOTIDYL TRANSFERASE, RIBONUCLEASE H-LIKE SUPERFAMILY PROTEIN"/>
    <property type="match status" value="1"/>
</dbReference>
<dbReference type="GO" id="GO:0003676">
    <property type="term" value="F:nucleic acid binding"/>
    <property type="evidence" value="ECO:0007669"/>
    <property type="project" value="InterPro"/>
</dbReference>
<keyword evidence="3" id="KW-1185">Reference proteome</keyword>
<evidence type="ECO:0000313" key="3">
    <source>
        <dbReference type="Proteomes" id="UP000594638"/>
    </source>
</evidence>